<keyword evidence="2" id="KW-0521">NADP</keyword>
<dbReference type="InterPro" id="IPR036291">
    <property type="entry name" value="NAD(P)-bd_dom_sf"/>
</dbReference>
<dbReference type="EMBL" id="MU853771">
    <property type="protein sequence ID" value="KAK3942747.1"/>
    <property type="molecule type" value="Genomic_DNA"/>
</dbReference>
<dbReference type="PANTHER" id="PTHR42748">
    <property type="entry name" value="NITROGEN METABOLITE REPRESSION PROTEIN NMRA FAMILY MEMBER"/>
    <property type="match status" value="1"/>
</dbReference>
<dbReference type="Pfam" id="PF05368">
    <property type="entry name" value="NmrA"/>
    <property type="match status" value="1"/>
</dbReference>
<keyword evidence="5" id="KW-1185">Reference proteome</keyword>
<sequence>MSSVKTILVLGGAGVQNAAVVRELVKNESFSVKLLSRNIKSEECVSLSTLPRVTLVEGDCYDDDVLTAAFRNGGGVEATFVNTNGFAIGEKSEIYWGIRIYEIAYRAGVTHFVYSSLPYVSKKSGFDPRYRVPFVDAKGKVCEYLKAQPTSKMNWSILETGPYPESFLTGGWFPIPREDGTYVFSMPIANGALPFVPIADLAWYARYVFEHPREMEGELLSAAMGHISGETIAAAFTAVTGAPAVFEPSDLLEVAATWPPDLKIGLAGSPGFDDPTLMTMAGQLVPWYTIWQESGGNKGLWTKDYERLDKIHPGRIKTMEQWMRSVGFSTAKRPPFLKTGIFGEPL</sequence>
<evidence type="ECO:0000259" key="3">
    <source>
        <dbReference type="Pfam" id="PF05368"/>
    </source>
</evidence>
<evidence type="ECO:0000313" key="4">
    <source>
        <dbReference type="EMBL" id="KAK3942747.1"/>
    </source>
</evidence>
<dbReference type="Gene3D" id="3.90.25.10">
    <property type="entry name" value="UDP-galactose 4-epimerase, domain 1"/>
    <property type="match status" value="1"/>
</dbReference>
<dbReference type="InterPro" id="IPR008030">
    <property type="entry name" value="NmrA-like"/>
</dbReference>
<dbReference type="Proteomes" id="UP001303473">
    <property type="component" value="Unassembled WGS sequence"/>
</dbReference>
<dbReference type="Gene3D" id="3.40.50.720">
    <property type="entry name" value="NAD(P)-binding Rossmann-like Domain"/>
    <property type="match status" value="1"/>
</dbReference>
<reference evidence="5" key="1">
    <citation type="journal article" date="2023" name="Mol. Phylogenet. Evol.">
        <title>Genome-scale phylogeny and comparative genomics of the fungal order Sordariales.</title>
        <authorList>
            <person name="Hensen N."/>
            <person name="Bonometti L."/>
            <person name="Westerberg I."/>
            <person name="Brannstrom I.O."/>
            <person name="Guillou S."/>
            <person name="Cros-Aarteil S."/>
            <person name="Calhoun S."/>
            <person name="Haridas S."/>
            <person name="Kuo A."/>
            <person name="Mondo S."/>
            <person name="Pangilinan J."/>
            <person name="Riley R."/>
            <person name="LaButti K."/>
            <person name="Andreopoulos B."/>
            <person name="Lipzen A."/>
            <person name="Chen C."/>
            <person name="Yan M."/>
            <person name="Daum C."/>
            <person name="Ng V."/>
            <person name="Clum A."/>
            <person name="Steindorff A."/>
            <person name="Ohm R.A."/>
            <person name="Martin F."/>
            <person name="Silar P."/>
            <person name="Natvig D.O."/>
            <person name="Lalanne C."/>
            <person name="Gautier V."/>
            <person name="Ament-Velasquez S.L."/>
            <person name="Kruys A."/>
            <person name="Hutchinson M.I."/>
            <person name="Powell A.J."/>
            <person name="Barry K."/>
            <person name="Miller A.N."/>
            <person name="Grigoriev I.V."/>
            <person name="Debuchy R."/>
            <person name="Gladieux P."/>
            <person name="Hiltunen Thoren M."/>
            <person name="Johannesson H."/>
        </authorList>
    </citation>
    <scope>NUCLEOTIDE SEQUENCE [LARGE SCALE GENOMIC DNA]</scope>
    <source>
        <strain evidence="5">CBS 340.73</strain>
    </source>
</reference>
<dbReference type="PANTHER" id="PTHR42748:SF14">
    <property type="entry name" value="SNOAL-LIKE DOMAIN-CONTAINING PROTEIN"/>
    <property type="match status" value="1"/>
</dbReference>
<organism evidence="4 5">
    <name type="scientific">Diplogelasinospora grovesii</name>
    <dbReference type="NCBI Taxonomy" id="303347"/>
    <lineage>
        <taxon>Eukaryota</taxon>
        <taxon>Fungi</taxon>
        <taxon>Dikarya</taxon>
        <taxon>Ascomycota</taxon>
        <taxon>Pezizomycotina</taxon>
        <taxon>Sordariomycetes</taxon>
        <taxon>Sordariomycetidae</taxon>
        <taxon>Sordariales</taxon>
        <taxon>Diplogelasinosporaceae</taxon>
        <taxon>Diplogelasinospora</taxon>
    </lineage>
</organism>
<accession>A0AAN6NFH1</accession>
<comment type="caution">
    <text evidence="4">The sequence shown here is derived from an EMBL/GenBank/DDBJ whole genome shotgun (WGS) entry which is preliminary data.</text>
</comment>
<dbReference type="GO" id="GO:0005634">
    <property type="term" value="C:nucleus"/>
    <property type="evidence" value="ECO:0007669"/>
    <property type="project" value="TreeGrafter"/>
</dbReference>
<evidence type="ECO:0000256" key="2">
    <source>
        <dbReference type="ARBA" id="ARBA00022857"/>
    </source>
</evidence>
<evidence type="ECO:0000256" key="1">
    <source>
        <dbReference type="ARBA" id="ARBA00006328"/>
    </source>
</evidence>
<name>A0AAN6NFH1_9PEZI</name>
<evidence type="ECO:0000313" key="5">
    <source>
        <dbReference type="Proteomes" id="UP001303473"/>
    </source>
</evidence>
<protein>
    <recommendedName>
        <fullName evidence="3">NmrA-like domain-containing protein</fullName>
    </recommendedName>
</protein>
<comment type="similarity">
    <text evidence="1">Belongs to the NmrA-type oxidoreductase family.</text>
</comment>
<feature type="domain" description="NmrA-like" evidence="3">
    <location>
        <begin position="5"/>
        <end position="248"/>
    </location>
</feature>
<dbReference type="InterPro" id="IPR051164">
    <property type="entry name" value="NmrA-like_oxidored"/>
</dbReference>
<gene>
    <name evidence="4" type="ORF">QBC46DRAFT_425242</name>
</gene>
<dbReference type="AlphaFoldDB" id="A0AAN6NFH1"/>
<dbReference type="SUPFAM" id="SSF51735">
    <property type="entry name" value="NAD(P)-binding Rossmann-fold domains"/>
    <property type="match status" value="1"/>
</dbReference>
<proteinExistence type="inferred from homology"/>